<dbReference type="InterPro" id="IPR029052">
    <property type="entry name" value="Metallo-depent_PP-like"/>
</dbReference>
<dbReference type="InterPro" id="IPR004843">
    <property type="entry name" value="Calcineurin-like_PHP"/>
</dbReference>
<dbReference type="InterPro" id="IPR008963">
    <property type="entry name" value="Purple_acid_Pase-like_N"/>
</dbReference>
<dbReference type="PANTHER" id="PTHR22953:SF153">
    <property type="entry name" value="PURPLE ACID PHOSPHATASE"/>
    <property type="match status" value="1"/>
</dbReference>
<dbReference type="Gene3D" id="3.60.21.10">
    <property type="match status" value="1"/>
</dbReference>
<dbReference type="Pfam" id="PF00149">
    <property type="entry name" value="Metallophos"/>
    <property type="match status" value="1"/>
</dbReference>
<evidence type="ECO:0000256" key="1">
    <source>
        <dbReference type="ARBA" id="ARBA00022729"/>
    </source>
</evidence>
<keyword evidence="4" id="KW-0378">Hydrolase</keyword>
<gene>
    <name evidence="4" type="ORF">Q4Q35_02990</name>
</gene>
<comment type="caution">
    <text evidence="4">The sequence shown here is derived from an EMBL/GenBank/DDBJ whole genome shotgun (WGS) entry which is preliminary data.</text>
</comment>
<dbReference type="SUPFAM" id="SSF56300">
    <property type="entry name" value="Metallo-dependent phosphatases"/>
    <property type="match status" value="1"/>
</dbReference>
<organism evidence="4 5">
    <name type="scientific">Flavivirga aquimarina</name>
    <dbReference type="NCBI Taxonomy" id="2027862"/>
    <lineage>
        <taxon>Bacteria</taxon>
        <taxon>Pseudomonadati</taxon>
        <taxon>Bacteroidota</taxon>
        <taxon>Flavobacteriia</taxon>
        <taxon>Flavobacteriales</taxon>
        <taxon>Flavobacteriaceae</taxon>
        <taxon>Flavivirga</taxon>
    </lineage>
</organism>
<proteinExistence type="predicted"/>
<name>A0ABT8W6N4_9FLAO</name>
<feature type="domain" description="Purple acid phosphatase N-terminal" evidence="3">
    <location>
        <begin position="42"/>
        <end position="147"/>
    </location>
</feature>
<sequence>MHTPIKHLILLFVSLLGNLFLASSIYAQHSHELSGYSATHHPDRINISIKDNPAYSFAVTWRTDSIIVASMVELAVASDSATAMKDEVAPFEMPNRVSYQASTEALEFEGHKTLHHSYNFSELIPETLYAFRVGDGTIWSEWFQYRTASDKNEAFSFIYLGDAQNNLKSMWSRTIRQAFISAPDAGFILHAGDLINDRHAWEWDEWFQAGSFIHSMIPVVPVAGNHEHYRDSIGEPIYLMHNWTQQFTLPENGPSSSQETDYYFDYQGVRFIVLNSSLFRENILYREEQKKWLHSILSNNSNKWTIISYHIPINDTILLKELKPILEEYDVDMALQGHIHSYNRGITWNDEVYEKGPVYTVSVSGPKFYDVKDLNGFNMIRSGSHKQLYQVINVSANTINYKAYTTTGVLYDEFEIIKENGRKVFLDIMKD</sequence>
<evidence type="ECO:0000313" key="5">
    <source>
        <dbReference type="Proteomes" id="UP001176883"/>
    </source>
</evidence>
<dbReference type="InterPro" id="IPR039331">
    <property type="entry name" value="PAPs-like"/>
</dbReference>
<keyword evidence="5" id="KW-1185">Reference proteome</keyword>
<accession>A0ABT8W6N4</accession>
<dbReference type="InterPro" id="IPR015914">
    <property type="entry name" value="PAPs_N"/>
</dbReference>
<dbReference type="Pfam" id="PF16656">
    <property type="entry name" value="Pur_ac_phosph_N"/>
    <property type="match status" value="1"/>
</dbReference>
<evidence type="ECO:0000259" key="2">
    <source>
        <dbReference type="Pfam" id="PF00149"/>
    </source>
</evidence>
<dbReference type="RefSeq" id="WP_303276440.1">
    <property type="nucleotide sequence ID" value="NZ_JAUOEK010000050.1"/>
</dbReference>
<keyword evidence="1" id="KW-0732">Signal</keyword>
<dbReference type="EMBL" id="JAUOEK010000050">
    <property type="protein sequence ID" value="MDO5968761.1"/>
    <property type="molecule type" value="Genomic_DNA"/>
</dbReference>
<evidence type="ECO:0000259" key="3">
    <source>
        <dbReference type="Pfam" id="PF16656"/>
    </source>
</evidence>
<feature type="domain" description="Calcineurin-like phosphoesterase" evidence="2">
    <location>
        <begin position="177"/>
        <end position="342"/>
    </location>
</feature>
<dbReference type="PANTHER" id="PTHR22953">
    <property type="entry name" value="ACID PHOSPHATASE RELATED"/>
    <property type="match status" value="1"/>
</dbReference>
<reference evidence="4" key="1">
    <citation type="submission" date="2023-07" db="EMBL/GenBank/DDBJ databases">
        <title>Two novel species in the genus Flavivirga.</title>
        <authorList>
            <person name="Kwon K."/>
        </authorList>
    </citation>
    <scope>NUCLEOTIDE SEQUENCE</scope>
    <source>
        <strain evidence="4">KCTC 52353</strain>
    </source>
</reference>
<dbReference type="EC" id="3.1.-.-" evidence="4"/>
<evidence type="ECO:0000313" key="4">
    <source>
        <dbReference type="EMBL" id="MDO5968761.1"/>
    </source>
</evidence>
<dbReference type="SUPFAM" id="SSF49363">
    <property type="entry name" value="Purple acid phosphatase, N-terminal domain"/>
    <property type="match status" value="1"/>
</dbReference>
<dbReference type="Gene3D" id="2.60.40.380">
    <property type="entry name" value="Purple acid phosphatase-like, N-terminal"/>
    <property type="match status" value="1"/>
</dbReference>
<dbReference type="Proteomes" id="UP001176883">
    <property type="component" value="Unassembled WGS sequence"/>
</dbReference>
<dbReference type="GO" id="GO:0016787">
    <property type="term" value="F:hydrolase activity"/>
    <property type="evidence" value="ECO:0007669"/>
    <property type="project" value="UniProtKB-KW"/>
</dbReference>
<protein>
    <submittedName>
        <fullName evidence="4">Metallophosphoesterase family protein</fullName>
        <ecNumber evidence="4">3.1.-.-</ecNumber>
    </submittedName>
</protein>